<dbReference type="NCBIfam" id="NF003802">
    <property type="entry name" value="PRK05388.1"/>
    <property type="match status" value="1"/>
</dbReference>
<feature type="binding site" evidence="8">
    <location>
        <position position="409"/>
    </location>
    <ligand>
        <name>substrate</name>
    </ligand>
</feature>
<keyword evidence="8" id="KW-0963">Cytoplasm</keyword>
<comment type="function">
    <text evidence="8">Catalyzes two activities which are involved in the cyclic version of arginine biosynthesis: the synthesis of N-acetylglutamate from glutamate and acetyl-CoA as the acetyl donor, and of ornithine by transacetylation between N(2)-acetylornithine and glutamate.</text>
</comment>
<feature type="binding site" evidence="8">
    <location>
        <position position="156"/>
    </location>
    <ligand>
        <name>substrate</name>
    </ligand>
</feature>
<evidence type="ECO:0000256" key="7">
    <source>
        <dbReference type="ARBA" id="ARBA00023315"/>
    </source>
</evidence>
<reference evidence="9 10" key="1">
    <citation type="submission" date="2020-08" db="EMBL/GenBank/DDBJ databases">
        <title>Aquariorum lacteus gen. nov., sp. nov., a new member of the family Comamonadaceae, isolated from freshwater aquarium.</title>
        <authorList>
            <person name="Chun S.-J."/>
        </authorList>
    </citation>
    <scope>NUCLEOTIDE SEQUENCE [LARGE SCALE GENOMIC DNA]</scope>
    <source>
        <strain evidence="9 10">SJAQ100</strain>
    </source>
</reference>
<dbReference type="UniPathway" id="UPA00068">
    <property type="reaction ID" value="UER00106"/>
</dbReference>
<accession>A0A839HKD9</accession>
<dbReference type="FunFam" id="3.60.70.12:FF:000001">
    <property type="entry name" value="Arginine biosynthesis bifunctional protein ArgJ, chloroplastic"/>
    <property type="match status" value="1"/>
</dbReference>
<keyword evidence="10" id="KW-1185">Reference proteome</keyword>
<dbReference type="InterPro" id="IPR002813">
    <property type="entry name" value="Arg_biosynth_ArgJ"/>
</dbReference>
<dbReference type="Pfam" id="PF01960">
    <property type="entry name" value="ArgJ"/>
    <property type="match status" value="1"/>
</dbReference>
<feature type="active site" description="Nucleophile" evidence="8">
    <location>
        <position position="193"/>
    </location>
</feature>
<keyword evidence="3 8" id="KW-0055">Arginine biosynthesis</keyword>
<dbReference type="GO" id="GO:0006526">
    <property type="term" value="P:L-arginine biosynthetic process"/>
    <property type="evidence" value="ECO:0007669"/>
    <property type="project" value="UniProtKB-UniRule"/>
</dbReference>
<keyword evidence="7 8" id="KW-0012">Acyltransferase</keyword>
<evidence type="ECO:0000256" key="8">
    <source>
        <dbReference type="HAMAP-Rule" id="MF_01106"/>
    </source>
</evidence>
<evidence type="ECO:0000256" key="4">
    <source>
        <dbReference type="ARBA" id="ARBA00022605"/>
    </source>
</evidence>
<feature type="binding site" evidence="8">
    <location>
        <position position="193"/>
    </location>
    <ligand>
        <name>substrate</name>
    </ligand>
</feature>
<feature type="site" description="Involved in the stabilization of negative charge on the oxyanion by the formation of the oxyanion hole" evidence="8">
    <location>
        <position position="119"/>
    </location>
</feature>
<dbReference type="PANTHER" id="PTHR23100">
    <property type="entry name" value="ARGININE BIOSYNTHESIS BIFUNCTIONAL PROTEIN ARGJ"/>
    <property type="match status" value="1"/>
</dbReference>
<comment type="caution">
    <text evidence="9">The sequence shown here is derived from an EMBL/GenBank/DDBJ whole genome shotgun (WGS) entry which is preliminary data.</text>
</comment>
<gene>
    <name evidence="8 9" type="primary">argJ</name>
    <name evidence="9" type="ORF">H4F90_11140</name>
</gene>
<dbReference type="InterPro" id="IPR042195">
    <property type="entry name" value="ArgJ_beta_C"/>
</dbReference>
<keyword evidence="4 8" id="KW-0028">Amino-acid biosynthesis</keyword>
<dbReference type="Gene3D" id="3.60.70.12">
    <property type="entry name" value="L-amino peptidase D-ALA esterase/amidase"/>
    <property type="match status" value="1"/>
</dbReference>
<comment type="subunit">
    <text evidence="2 8">Heterotetramer of two alpha and two beta chains.</text>
</comment>
<evidence type="ECO:0000256" key="2">
    <source>
        <dbReference type="ARBA" id="ARBA00011475"/>
    </source>
</evidence>
<feature type="binding site" evidence="8">
    <location>
        <position position="414"/>
    </location>
    <ligand>
        <name>substrate</name>
    </ligand>
</feature>
<evidence type="ECO:0000256" key="3">
    <source>
        <dbReference type="ARBA" id="ARBA00022571"/>
    </source>
</evidence>
<feature type="site" description="Cleavage; by autolysis" evidence="8">
    <location>
        <begin position="192"/>
        <end position="193"/>
    </location>
</feature>
<dbReference type="SUPFAM" id="SSF56266">
    <property type="entry name" value="DmpA/ArgJ-like"/>
    <property type="match status" value="1"/>
</dbReference>
<dbReference type="GO" id="GO:0004358">
    <property type="term" value="F:L-glutamate N-acetyltransferase activity, acting on acetyl-L-ornithine as donor"/>
    <property type="evidence" value="ECO:0007669"/>
    <property type="project" value="UniProtKB-UniRule"/>
</dbReference>
<comment type="pathway">
    <text evidence="8">Amino-acid biosynthesis; L-arginine biosynthesis; N(2)-acetyl-L-ornithine from L-glutamate: step 1/4.</text>
</comment>
<keyword evidence="5 8" id="KW-0808">Transferase</keyword>
<evidence type="ECO:0000256" key="6">
    <source>
        <dbReference type="ARBA" id="ARBA00022813"/>
    </source>
</evidence>
<feature type="chain" id="PRO_5033173917" description="Arginine biosynthesis bifunctional protein ArgJ alpha chain" evidence="8">
    <location>
        <begin position="1"/>
        <end position="192"/>
    </location>
</feature>
<protein>
    <recommendedName>
        <fullName evidence="8">Arginine biosynthesis bifunctional protein ArgJ</fullName>
    </recommendedName>
    <domain>
        <recommendedName>
            <fullName evidence="8">Glutamate N-acetyltransferase</fullName>
            <ecNumber evidence="8">2.3.1.35</ecNumber>
        </recommendedName>
        <alternativeName>
            <fullName evidence="8">Ornithine acetyltransferase</fullName>
            <shortName evidence="8">OATase</shortName>
        </alternativeName>
        <alternativeName>
            <fullName evidence="8">Ornithine transacetylase</fullName>
        </alternativeName>
    </domain>
    <domain>
        <recommendedName>
            <fullName evidence="8">Amino-acid acetyltransferase</fullName>
            <ecNumber evidence="8">2.3.1.1</ecNumber>
        </recommendedName>
        <alternativeName>
            <fullName evidence="8">N-acetylglutamate synthase</fullName>
            <shortName evidence="8">AGSase</shortName>
        </alternativeName>
    </domain>
    <component>
        <recommendedName>
            <fullName evidence="8">Arginine biosynthesis bifunctional protein ArgJ alpha chain</fullName>
        </recommendedName>
    </component>
    <component>
        <recommendedName>
            <fullName evidence="8">Arginine biosynthesis bifunctional protein ArgJ beta chain</fullName>
        </recommendedName>
    </component>
</protein>
<evidence type="ECO:0000313" key="10">
    <source>
        <dbReference type="Proteomes" id="UP000586093"/>
    </source>
</evidence>
<dbReference type="CDD" id="cd02152">
    <property type="entry name" value="OAT"/>
    <property type="match status" value="1"/>
</dbReference>
<comment type="pathway">
    <text evidence="8">Amino-acid biosynthesis; L-arginine biosynthesis; L-ornithine and N-acetyl-L-glutamate from L-glutamate and N(2)-acetyl-L-ornithine (cyclic): step 1/1.</text>
</comment>
<evidence type="ECO:0000256" key="1">
    <source>
        <dbReference type="ARBA" id="ARBA00006774"/>
    </source>
</evidence>
<feature type="binding site" evidence="8">
    <location>
        <position position="182"/>
    </location>
    <ligand>
        <name>substrate</name>
    </ligand>
</feature>
<dbReference type="EMBL" id="JACIVI010000004">
    <property type="protein sequence ID" value="MBB1162533.1"/>
    <property type="molecule type" value="Genomic_DNA"/>
</dbReference>
<keyword evidence="6 8" id="KW-0068">Autocatalytic cleavage</keyword>
<feature type="site" description="Involved in the stabilization of negative charge on the oxyanion by the formation of the oxyanion hole" evidence="8">
    <location>
        <position position="120"/>
    </location>
</feature>
<dbReference type="HAMAP" id="MF_01106">
    <property type="entry name" value="ArgJ"/>
    <property type="match status" value="1"/>
</dbReference>
<dbReference type="RefSeq" id="WP_182664576.1">
    <property type="nucleotide sequence ID" value="NZ_JACIVI010000004.1"/>
</dbReference>
<dbReference type="NCBIfam" id="TIGR00120">
    <property type="entry name" value="ArgJ"/>
    <property type="match status" value="1"/>
</dbReference>
<dbReference type="EC" id="2.3.1.1" evidence="8"/>
<feature type="chain" id="PRO_5033173916" description="Arginine biosynthesis bifunctional protein ArgJ beta chain" evidence="8">
    <location>
        <begin position="193"/>
        <end position="414"/>
    </location>
</feature>
<keyword evidence="8" id="KW-0511">Multifunctional enzyme</keyword>
<proteinExistence type="inferred from homology"/>
<dbReference type="Proteomes" id="UP000586093">
    <property type="component" value="Unassembled WGS sequence"/>
</dbReference>
<dbReference type="InterPro" id="IPR016117">
    <property type="entry name" value="ArgJ-like_dom_sf"/>
</dbReference>
<comment type="similarity">
    <text evidence="1 8">Belongs to the ArgJ family.</text>
</comment>
<comment type="catalytic activity">
    <reaction evidence="8">
        <text>N(2)-acetyl-L-ornithine + L-glutamate = N-acetyl-L-glutamate + L-ornithine</text>
        <dbReference type="Rhea" id="RHEA:15349"/>
        <dbReference type="ChEBI" id="CHEBI:29985"/>
        <dbReference type="ChEBI" id="CHEBI:44337"/>
        <dbReference type="ChEBI" id="CHEBI:46911"/>
        <dbReference type="ChEBI" id="CHEBI:57805"/>
        <dbReference type="EC" id="2.3.1.35"/>
    </reaction>
</comment>
<comment type="subcellular location">
    <subcellularLocation>
        <location evidence="8">Cytoplasm</location>
    </subcellularLocation>
</comment>
<evidence type="ECO:0000313" key="9">
    <source>
        <dbReference type="EMBL" id="MBB1162533.1"/>
    </source>
</evidence>
<dbReference type="GO" id="GO:0004042">
    <property type="term" value="F:L-glutamate N-acetyltransferase activity"/>
    <property type="evidence" value="ECO:0007669"/>
    <property type="project" value="UniProtKB-UniRule"/>
</dbReference>
<dbReference type="AlphaFoldDB" id="A0A839HKD9"/>
<comment type="catalytic activity">
    <reaction evidence="8">
        <text>L-glutamate + acetyl-CoA = N-acetyl-L-glutamate + CoA + H(+)</text>
        <dbReference type="Rhea" id="RHEA:24292"/>
        <dbReference type="ChEBI" id="CHEBI:15378"/>
        <dbReference type="ChEBI" id="CHEBI:29985"/>
        <dbReference type="ChEBI" id="CHEBI:44337"/>
        <dbReference type="ChEBI" id="CHEBI:57287"/>
        <dbReference type="ChEBI" id="CHEBI:57288"/>
        <dbReference type="EC" id="2.3.1.1"/>
    </reaction>
</comment>
<evidence type="ECO:0000256" key="5">
    <source>
        <dbReference type="ARBA" id="ARBA00022679"/>
    </source>
</evidence>
<dbReference type="GO" id="GO:0005737">
    <property type="term" value="C:cytoplasm"/>
    <property type="evidence" value="ECO:0007669"/>
    <property type="project" value="UniProtKB-SubCell"/>
</dbReference>
<organism evidence="9 10">
    <name type="scientific">Aquariibacter albus</name>
    <dbReference type="NCBI Taxonomy" id="2759899"/>
    <lineage>
        <taxon>Bacteria</taxon>
        <taxon>Pseudomonadati</taxon>
        <taxon>Pseudomonadota</taxon>
        <taxon>Betaproteobacteria</taxon>
        <taxon>Burkholderiales</taxon>
        <taxon>Sphaerotilaceae</taxon>
        <taxon>Aquariibacter</taxon>
    </lineage>
</organism>
<dbReference type="Gene3D" id="3.10.20.340">
    <property type="entry name" value="ArgJ beta chain, C-terminal domain"/>
    <property type="match status" value="1"/>
</dbReference>
<feature type="binding site" evidence="8">
    <location>
        <position position="280"/>
    </location>
    <ligand>
        <name>substrate</name>
    </ligand>
</feature>
<name>A0A839HKD9_9BURK</name>
<sequence length="414" mass="44033">MPVNLTAPNPSTLLPVPGIEIGTAMAGIRKAGRRDLSVWRLAEGSAVAGVFTQNRFCAAPVQVCREHLAAGHGVRALLINTGNANAGTGEDGLIRARQGCIALARHLDLSPEQVLPFSTGVIMETLPVERIEAALPAALADLKSNQWAVAAEAIMTTDTLPKAASRQIGIGGQLVTVTGIAKGAGMIRPNMATMLGYIATDANLAPRLMQELVREAADRSFNRITIDGDTSTNDSFLLIASRQAAHEEIDSLDSPAGLALRAAVIAVAEQLAQAIVRDGEGATKFITLRVEGGKTKEECRQVAYAIAHSPLVKTAFFASDPNLGRILAAVGYAGIADLDQTRIELWLDEVHVATRGGRHPDYQEADGQRVMKQAEITVKVDLGRAPAGENRPRATVWTCDLSHDYVTINADYRS</sequence>
<dbReference type="PANTHER" id="PTHR23100:SF0">
    <property type="entry name" value="ARGININE BIOSYNTHESIS BIFUNCTIONAL PROTEIN ARGJ, MITOCHONDRIAL"/>
    <property type="match status" value="1"/>
</dbReference>
<dbReference type="EC" id="2.3.1.35" evidence="8"/>
<dbReference type="GO" id="GO:0006592">
    <property type="term" value="P:ornithine biosynthetic process"/>
    <property type="evidence" value="ECO:0007669"/>
    <property type="project" value="TreeGrafter"/>
</dbReference>